<reference evidence="1 2" key="1">
    <citation type="submission" date="2018-03" db="EMBL/GenBank/DDBJ databases">
        <title>The ancient ancestry and fast evolution of plastids.</title>
        <authorList>
            <person name="Moore K.R."/>
            <person name="Magnabosco C."/>
            <person name="Momper L."/>
            <person name="Gold D.A."/>
            <person name="Bosak T."/>
            <person name="Fournier G.P."/>
        </authorList>
    </citation>
    <scope>NUCLEOTIDE SEQUENCE [LARGE SCALE GENOMIC DNA]</scope>
    <source>
        <strain evidence="1 2">CCALA 037</strain>
    </source>
</reference>
<accession>A0A2T1GIY7</accession>
<protein>
    <submittedName>
        <fullName evidence="1">Uncharacterized protein</fullName>
    </submittedName>
</protein>
<sequence length="122" mass="13981">MTSFKSCIPNKVLSPEQIHALDLPIGIKVSIEITNPHLRADLGIEKGYLTITDSGYTFNFDSEGEEIIDAYEYLQQRFNEGCWVRFSLTSDKPIWYIWQSKPWCYGKPREGVKTLFIGSPNS</sequence>
<evidence type="ECO:0000313" key="2">
    <source>
        <dbReference type="Proteomes" id="UP000238937"/>
    </source>
</evidence>
<proteinExistence type="predicted"/>
<dbReference type="EMBL" id="PVWO01000063">
    <property type="protein sequence ID" value="PSB57754.1"/>
    <property type="molecule type" value="Genomic_DNA"/>
</dbReference>
<organism evidence="1 2">
    <name type="scientific">Chamaesiphon polymorphus CCALA 037</name>
    <dbReference type="NCBI Taxonomy" id="2107692"/>
    <lineage>
        <taxon>Bacteria</taxon>
        <taxon>Bacillati</taxon>
        <taxon>Cyanobacteriota</taxon>
        <taxon>Cyanophyceae</taxon>
        <taxon>Gomontiellales</taxon>
        <taxon>Chamaesiphonaceae</taxon>
        <taxon>Chamaesiphon</taxon>
    </lineage>
</organism>
<comment type="caution">
    <text evidence="1">The sequence shown here is derived from an EMBL/GenBank/DDBJ whole genome shotgun (WGS) entry which is preliminary data.</text>
</comment>
<name>A0A2T1GIY7_9CYAN</name>
<gene>
    <name evidence="1" type="ORF">C7B77_07275</name>
</gene>
<keyword evidence="2" id="KW-1185">Reference proteome</keyword>
<evidence type="ECO:0000313" key="1">
    <source>
        <dbReference type="EMBL" id="PSB57754.1"/>
    </source>
</evidence>
<dbReference type="AlphaFoldDB" id="A0A2T1GIY7"/>
<dbReference type="Proteomes" id="UP000238937">
    <property type="component" value="Unassembled WGS sequence"/>
</dbReference>